<name>A0A516TKY1_9BACT</name>
<protein>
    <submittedName>
        <fullName evidence="1">Uncharacterized protein</fullName>
    </submittedName>
</protein>
<evidence type="ECO:0000313" key="2">
    <source>
        <dbReference type="Proteomes" id="UP000315925"/>
    </source>
</evidence>
<accession>A0A516TKY1</accession>
<evidence type="ECO:0000313" key="1">
    <source>
        <dbReference type="EMBL" id="QDQ41893.1"/>
    </source>
</evidence>
<reference evidence="2" key="1">
    <citation type="submission" date="2019-03" db="EMBL/GenBank/DDBJ databases">
        <title>Complete genome of Methylacidiphilum kamchatkense Kam1.</title>
        <authorList>
            <person name="Kruse T."/>
            <person name="Murarilal Ratnadevi C."/>
            <person name="Erikstad H.-A."/>
            <person name="Birkeland N.-K."/>
        </authorList>
    </citation>
    <scope>NUCLEOTIDE SEQUENCE [LARGE SCALE GENOMIC DNA]</scope>
    <source>
        <strain evidence="2">kam1</strain>
    </source>
</reference>
<organism evidence="1 2">
    <name type="scientific">Methylacidiphilum kamchatkense Kam1</name>
    <dbReference type="NCBI Taxonomy" id="1202785"/>
    <lineage>
        <taxon>Bacteria</taxon>
        <taxon>Pseudomonadati</taxon>
        <taxon>Verrucomicrobiota</taxon>
        <taxon>Methylacidiphilae</taxon>
        <taxon>Methylacidiphilales</taxon>
        <taxon>Methylacidiphilaceae</taxon>
        <taxon>Methylacidiphilum (ex Ratnadevi et al. 2023)</taxon>
    </lineage>
</organism>
<gene>
    <name evidence="1" type="ORF">kam1_645</name>
</gene>
<sequence length="48" mass="5459">MLIEKESTMKFVFRMVLDVNFTVKQVLLIGKKGFTKARDNNIASLLLG</sequence>
<dbReference type="Proteomes" id="UP000315925">
    <property type="component" value="Chromosome"/>
</dbReference>
<dbReference type="EMBL" id="CP037899">
    <property type="protein sequence ID" value="QDQ41893.1"/>
    <property type="molecule type" value="Genomic_DNA"/>
</dbReference>
<dbReference type="KEGG" id="mkc:kam1_645"/>
<dbReference type="AlphaFoldDB" id="A0A516TKY1"/>
<proteinExistence type="predicted"/>